<dbReference type="AlphaFoldDB" id="A0A6V8L747"/>
<comment type="caution">
    <text evidence="1">The sequence shown here is derived from an EMBL/GenBank/DDBJ whole genome shotgun (WGS) entry which is preliminary data.</text>
</comment>
<evidence type="ECO:0000313" key="1">
    <source>
        <dbReference type="EMBL" id="GFJ89936.1"/>
    </source>
</evidence>
<accession>A0A6V8L747</accession>
<name>A0A6V8L747_9ACTN</name>
<protein>
    <recommendedName>
        <fullName evidence="3">PLD phosphodiesterase domain-containing protein</fullName>
    </recommendedName>
</protein>
<gene>
    <name evidence="1" type="ORF">Prum_035780</name>
</gene>
<reference evidence="1 2" key="2">
    <citation type="submission" date="2020-03" db="EMBL/GenBank/DDBJ databases">
        <authorList>
            <person name="Ichikawa N."/>
            <person name="Kimura A."/>
            <person name="Kitahashi Y."/>
            <person name="Uohara A."/>
        </authorList>
    </citation>
    <scope>NUCLEOTIDE SEQUENCE [LARGE SCALE GENOMIC DNA]</scope>
    <source>
        <strain evidence="1 2">NBRC 108638</strain>
    </source>
</reference>
<sequence>MSETIPNAVLSEALRERLNRRTVLAAVFCTFRFDPGFFEQEVLPLLFDLQLHQVASVRKLQLEDALRPLAGRVAVYYDPGGLEEGGRGPASLDVRRIPVRPRTGYFHSKNLFLLVEDPDTAVRSLLVMTASANLTQAGWWENVECAHVEEIADGGRSRLREGLLDFLDRLRASSRTIAEHGPLDTIRQFVRQLQPVPHRSAQGRLHMHFMANGRRGGWSFAELLRDLLPDDIAGANLEIISPYLDDADSSEPLAALLDLVRPRRWRILLPEDGGAARCRESLFDWVRQEGGQWGRLPGTLTSAGDRSAAPRRVHAKMYRLFTTDREVVVLGSFNLTRPAHQAAGNVETAVLVEGPAGTRRRFWLQPVEERPLFADVAAEDDGVDTAVIPLVVRYHWDSGQAEAMWDGRNPSPKIDVYANGVQIFTVADLPAGARTELPVAASEALRDRLRSTSFLTLRTGERWGIILVMEEGMAYRPSLLLDLSPADILRYWSLLTPAQRAAVLAAHGERLADFEGVERLSSPLTEDVTADSIFDRHAGMFHAFGSLARTVLGALADGGAELARFRMFGAKYDSLPVLVERLADDAAGDPLDRYLMLLCAQQLADRVRRDRPEFWAGEPGGVARLETALAVRARLRAEITARNDEQMASFLDWYEVRFLREAEAVPA</sequence>
<evidence type="ECO:0008006" key="3">
    <source>
        <dbReference type="Google" id="ProtNLM"/>
    </source>
</evidence>
<dbReference type="SUPFAM" id="SSF56024">
    <property type="entry name" value="Phospholipase D/nuclease"/>
    <property type="match status" value="1"/>
</dbReference>
<evidence type="ECO:0000313" key="2">
    <source>
        <dbReference type="Proteomes" id="UP000482960"/>
    </source>
</evidence>
<organism evidence="1 2">
    <name type="scientific">Phytohabitans rumicis</name>
    <dbReference type="NCBI Taxonomy" id="1076125"/>
    <lineage>
        <taxon>Bacteria</taxon>
        <taxon>Bacillati</taxon>
        <taxon>Actinomycetota</taxon>
        <taxon>Actinomycetes</taxon>
        <taxon>Micromonosporales</taxon>
        <taxon>Micromonosporaceae</taxon>
    </lineage>
</organism>
<proteinExistence type="predicted"/>
<dbReference type="EMBL" id="BLPG01000001">
    <property type="protein sequence ID" value="GFJ89936.1"/>
    <property type="molecule type" value="Genomic_DNA"/>
</dbReference>
<dbReference type="Gene3D" id="3.30.870.10">
    <property type="entry name" value="Endonuclease Chain A"/>
    <property type="match status" value="1"/>
</dbReference>
<reference evidence="1 2" key="1">
    <citation type="submission" date="2020-03" db="EMBL/GenBank/DDBJ databases">
        <title>Whole genome shotgun sequence of Phytohabitans rumicis NBRC 108638.</title>
        <authorList>
            <person name="Komaki H."/>
            <person name="Tamura T."/>
        </authorList>
    </citation>
    <scope>NUCLEOTIDE SEQUENCE [LARGE SCALE GENOMIC DNA]</scope>
    <source>
        <strain evidence="1 2">NBRC 108638</strain>
    </source>
</reference>
<dbReference type="Proteomes" id="UP000482960">
    <property type="component" value="Unassembled WGS sequence"/>
</dbReference>
<keyword evidence="2" id="KW-1185">Reference proteome</keyword>
<dbReference type="RefSeq" id="WP_173077410.1">
    <property type="nucleotide sequence ID" value="NZ_BAABJB010000007.1"/>
</dbReference>